<comment type="caution">
    <text evidence="1">The sequence shown here is derived from an EMBL/GenBank/DDBJ whole genome shotgun (WGS) entry which is preliminary data.</text>
</comment>
<evidence type="ECO:0008006" key="3">
    <source>
        <dbReference type="Google" id="ProtNLM"/>
    </source>
</evidence>
<protein>
    <recommendedName>
        <fullName evidence="3">LAGLIDADG homing endonuclease</fullName>
    </recommendedName>
</protein>
<keyword evidence="2" id="KW-1185">Reference proteome</keyword>
<organism evidence="1 2">
    <name type="scientific">Dendrobium thyrsiflorum</name>
    <name type="common">Pinecone-like raceme dendrobium</name>
    <name type="synonym">Orchid</name>
    <dbReference type="NCBI Taxonomy" id="117978"/>
    <lineage>
        <taxon>Eukaryota</taxon>
        <taxon>Viridiplantae</taxon>
        <taxon>Streptophyta</taxon>
        <taxon>Embryophyta</taxon>
        <taxon>Tracheophyta</taxon>
        <taxon>Spermatophyta</taxon>
        <taxon>Magnoliopsida</taxon>
        <taxon>Liliopsida</taxon>
        <taxon>Asparagales</taxon>
        <taxon>Orchidaceae</taxon>
        <taxon>Epidendroideae</taxon>
        <taxon>Malaxideae</taxon>
        <taxon>Dendrobiinae</taxon>
        <taxon>Dendrobium</taxon>
    </lineage>
</organism>
<accession>A0ABD0VP40</accession>
<dbReference type="Proteomes" id="UP001552299">
    <property type="component" value="Unassembled WGS sequence"/>
</dbReference>
<reference evidence="1 2" key="1">
    <citation type="journal article" date="2024" name="Plant Biotechnol. J.">
        <title>Dendrobium thyrsiflorum genome and its molecular insights into genes involved in important horticultural traits.</title>
        <authorList>
            <person name="Chen B."/>
            <person name="Wang J.Y."/>
            <person name="Zheng P.J."/>
            <person name="Li K.L."/>
            <person name="Liang Y.M."/>
            <person name="Chen X.F."/>
            <person name="Zhang C."/>
            <person name="Zhao X."/>
            <person name="He X."/>
            <person name="Zhang G.Q."/>
            <person name="Liu Z.J."/>
            <person name="Xu Q."/>
        </authorList>
    </citation>
    <scope>NUCLEOTIDE SEQUENCE [LARGE SCALE GENOMIC DNA]</scope>
    <source>
        <strain evidence="1">GZMU011</strain>
    </source>
</reference>
<dbReference type="EMBL" id="JANQDX010000005">
    <property type="protein sequence ID" value="KAL0924402.1"/>
    <property type="molecule type" value="Genomic_DNA"/>
</dbReference>
<sequence length="107" mass="12430">MKALPFAIITHGIIDCGERHKHVNENTVLLVRHVKSKLYQLFTYLLEGPQGRYKHPIVRQQITTTIGINSHFPYVKIVKHLRGFLDYQPTNFTTGLSCVDERSKREQ</sequence>
<proteinExistence type="predicted"/>
<gene>
    <name evidence="1" type="ORF">M5K25_005229</name>
</gene>
<name>A0ABD0VP40_DENTH</name>
<dbReference type="AlphaFoldDB" id="A0ABD0VP40"/>
<evidence type="ECO:0000313" key="1">
    <source>
        <dbReference type="EMBL" id="KAL0924402.1"/>
    </source>
</evidence>
<evidence type="ECO:0000313" key="2">
    <source>
        <dbReference type="Proteomes" id="UP001552299"/>
    </source>
</evidence>